<sequence length="754" mass="86623">MTDPVKINNAFKDFFSSLYSSVYTEDQKQQETFLNEIKIPKISNEVKDNLEADLSEEEVLSAIENLRGGRTPGPDGIPIDFYKKFKKKLASPILNMFKESYQQGVLPPSLRGALIMLLLKPNKLKTKCESYRPISLLNSDTKILSKILAKRLENVLPNIVDRDQNGFVKGRQGFHNVRMLFHILHHKKGSPDTAILSLDAEKAFDRVEWPFLWEVLQRFGFGEVFCSWIKLLYTHPTAEVLTNGIISRPFKVNRGTRQGCPLSPLLFLLVIEPFAIAVRDESNISGIRIGSITHCISLYADDVLLFLTELSQSIPALLNLIKRFGKFSGYKINQSKSSILFLNQEEKSKLSYLTSNLNVTDSFTYLGLQIVADIEKITSLNYNALTNSITKSVDRWSGLPISLIGRINILKMNILPKIIYYFQNIPLPPTTSFFTILRRMFIQFIWNNKHPRVRTSLLYLPYDRGGLKLPNIQAYYWASQLRAIMFHFSASAPPKWLEIENLFVKSKIPFNLYLYSANIKILQKNLSAISFNPIVLNMINVWGKVRIHLKEKESLSVFSPIWGNDHFIPGRKDLGFRLWAQNGVWKVKDLYKDGVLMSFTDITDKFKIPKKHYYKYLQIRNFIRTARGQGLAEPELTNLEKCVSKPSLGGGHISCLYNMLLLGSQESSTSRLAMWEQDLGLKIDKKKWEQTCTKAQTQTVNSRLKLLQYNWLMRTYITPVKLNKIYSNVPDTCFKCNSAKGTLIHCMWECDQIK</sequence>
<evidence type="ECO:0000259" key="1">
    <source>
        <dbReference type="PROSITE" id="PS50878"/>
    </source>
</evidence>
<dbReference type="InterPro" id="IPR000477">
    <property type="entry name" value="RT_dom"/>
</dbReference>
<dbReference type="InterPro" id="IPR043502">
    <property type="entry name" value="DNA/RNA_pol_sf"/>
</dbReference>
<feature type="domain" description="Reverse transcriptase" evidence="1">
    <location>
        <begin position="99"/>
        <end position="370"/>
    </location>
</feature>
<dbReference type="CDD" id="cd01650">
    <property type="entry name" value="RT_nLTR_like"/>
    <property type="match status" value="1"/>
</dbReference>
<protein>
    <recommendedName>
        <fullName evidence="1">Reverse transcriptase domain-containing protein</fullName>
    </recommendedName>
</protein>
<dbReference type="SUPFAM" id="SSF56672">
    <property type="entry name" value="DNA/RNA polymerases"/>
    <property type="match status" value="1"/>
</dbReference>
<dbReference type="Ensembl" id="ENSCCRT00020061690.1">
    <property type="protein sequence ID" value="ENSCCRP00020055978.1"/>
    <property type="gene ID" value="ENSCCRG00020026407.1"/>
</dbReference>
<dbReference type="PROSITE" id="PS50878">
    <property type="entry name" value="RT_POL"/>
    <property type="match status" value="1"/>
</dbReference>
<dbReference type="Proteomes" id="UP000694701">
    <property type="component" value="Unplaced"/>
</dbReference>
<dbReference type="PANTHER" id="PTHR31635">
    <property type="entry name" value="REVERSE TRANSCRIPTASE DOMAIN-CONTAINING PROTEIN-RELATED"/>
    <property type="match status" value="1"/>
</dbReference>
<dbReference type="Pfam" id="PF00078">
    <property type="entry name" value="RVT_1"/>
    <property type="match status" value="1"/>
</dbReference>
<evidence type="ECO:0000313" key="2">
    <source>
        <dbReference type="Ensembl" id="ENSCCRP00020055978.1"/>
    </source>
</evidence>
<dbReference type="AlphaFoldDB" id="A0A8C2FI59"/>
<organism evidence="2 3">
    <name type="scientific">Cyprinus carpio</name>
    <name type="common">Common carp</name>
    <dbReference type="NCBI Taxonomy" id="7962"/>
    <lineage>
        <taxon>Eukaryota</taxon>
        <taxon>Metazoa</taxon>
        <taxon>Chordata</taxon>
        <taxon>Craniata</taxon>
        <taxon>Vertebrata</taxon>
        <taxon>Euteleostomi</taxon>
        <taxon>Actinopterygii</taxon>
        <taxon>Neopterygii</taxon>
        <taxon>Teleostei</taxon>
        <taxon>Ostariophysi</taxon>
        <taxon>Cypriniformes</taxon>
        <taxon>Cyprinidae</taxon>
        <taxon>Cyprininae</taxon>
        <taxon>Cyprinus</taxon>
    </lineage>
</organism>
<dbReference type="PANTHER" id="PTHR31635:SF196">
    <property type="entry name" value="REVERSE TRANSCRIPTASE DOMAIN-CONTAINING PROTEIN-RELATED"/>
    <property type="match status" value="1"/>
</dbReference>
<reference evidence="2" key="1">
    <citation type="submission" date="2025-08" db="UniProtKB">
        <authorList>
            <consortium name="Ensembl"/>
        </authorList>
    </citation>
    <scope>IDENTIFICATION</scope>
</reference>
<proteinExistence type="predicted"/>
<evidence type="ECO:0000313" key="3">
    <source>
        <dbReference type="Proteomes" id="UP000694701"/>
    </source>
</evidence>
<name>A0A8C2FI59_CYPCA</name>
<accession>A0A8C2FI59</accession>